<dbReference type="Proteomes" id="UP000631670">
    <property type="component" value="Unassembled WGS sequence"/>
</dbReference>
<comment type="caution">
    <text evidence="1">The sequence shown here is derived from an EMBL/GenBank/DDBJ whole genome shotgun (WGS) entry which is preliminary data.</text>
</comment>
<reference evidence="1 2" key="1">
    <citation type="submission" date="2020-10" db="EMBL/GenBank/DDBJ databases">
        <title>Sequencing the genomes of 1000 actinobacteria strains.</title>
        <authorList>
            <person name="Klenk H.-P."/>
        </authorList>
    </citation>
    <scope>NUCLEOTIDE SEQUENCE [LARGE SCALE GENOMIC DNA]</scope>
    <source>
        <strain evidence="1 2">DSM 44653</strain>
    </source>
</reference>
<sequence>MRPNVAFGASSAPNVAFGASDATNATLGRLSRGAVNEPRTRDHAITKIFPRIAETGTAKDVLAATS</sequence>
<dbReference type="EMBL" id="JADBEG010000001">
    <property type="protein sequence ID" value="MBE1495986.1"/>
    <property type="molecule type" value="Genomic_DNA"/>
</dbReference>
<accession>A0ABR9HYJ1</accession>
<keyword evidence="2" id="KW-1185">Reference proteome</keyword>
<gene>
    <name evidence="1" type="ORF">H4696_003086</name>
</gene>
<name>A0ABR9HYJ1_9PSEU</name>
<evidence type="ECO:0000313" key="2">
    <source>
        <dbReference type="Proteomes" id="UP000631670"/>
    </source>
</evidence>
<proteinExistence type="predicted"/>
<evidence type="ECO:0008006" key="3">
    <source>
        <dbReference type="Google" id="ProtNLM"/>
    </source>
</evidence>
<evidence type="ECO:0000313" key="1">
    <source>
        <dbReference type="EMBL" id="MBE1495986.1"/>
    </source>
</evidence>
<protein>
    <recommendedName>
        <fullName evidence="3">FXSXX-COOH protein</fullName>
    </recommendedName>
</protein>
<organism evidence="1 2">
    <name type="scientific">Amycolatopsis lexingtonensis</name>
    <dbReference type="NCBI Taxonomy" id="218822"/>
    <lineage>
        <taxon>Bacteria</taxon>
        <taxon>Bacillati</taxon>
        <taxon>Actinomycetota</taxon>
        <taxon>Actinomycetes</taxon>
        <taxon>Pseudonocardiales</taxon>
        <taxon>Pseudonocardiaceae</taxon>
        <taxon>Amycolatopsis</taxon>
    </lineage>
</organism>
<dbReference type="RefSeq" id="WP_143265241.1">
    <property type="nucleotide sequence ID" value="NZ_JADBEG010000001.1"/>
</dbReference>